<comment type="cofactor">
    <cofactor evidence="8">
        <name>Zn(2+)</name>
        <dbReference type="ChEBI" id="CHEBI:29105"/>
    </cofactor>
    <text evidence="8">Binds 1 zinc ion per subunit.</text>
</comment>
<feature type="binding site" evidence="9">
    <location>
        <begin position="94"/>
        <end position="98"/>
    </location>
    <ligand>
        <name>NAD(+)</name>
        <dbReference type="ChEBI" id="CHEBI:57540"/>
    </ligand>
</feature>
<sequence>MTTNKMSNYSYGVDCFQEIPQVLKPYHVRSVALIGGEKALASAAEEVQTILEANHYEVTGQFVYGSDSTQSNIDKLVANPDIARADIIFGFGGGRALDTAKMVAHELQKEIMTFPTICSNCSAGTAISVIYKDDHSLLKYGYPEVPVHIFINTRIIAEAPAKYFWAGVGDGISKAPEVERAAYEYEQGGEQLSHTGVLGKAVALSSKDAFYRYGQQGVKDVENNLPSKAVEEIALAIVVSTGYASNLVNQPDFYFNSCHAHAFYNGTTAVQREGEHLHGAVVAFGVMVLHAYFDEVEELTKVANFNKSLDLPVTLSDIGLTESDLTVVLKLALTTNEYKHTPFDPEQFTAAILRADQLGQSLA</sequence>
<evidence type="ECO:0000259" key="10">
    <source>
        <dbReference type="Pfam" id="PF00465"/>
    </source>
</evidence>
<evidence type="ECO:0000256" key="1">
    <source>
        <dbReference type="ARBA" id="ARBA00022723"/>
    </source>
</evidence>
<dbReference type="Gene3D" id="1.20.1090.10">
    <property type="entry name" value="Dehydroquinate synthase-like - alpha domain"/>
    <property type="match status" value="1"/>
</dbReference>
<evidence type="ECO:0000256" key="2">
    <source>
        <dbReference type="ARBA" id="ARBA00023002"/>
    </source>
</evidence>
<dbReference type="InterPro" id="IPR016205">
    <property type="entry name" value="Glycerol_DH"/>
</dbReference>
<evidence type="ECO:0000256" key="7">
    <source>
        <dbReference type="ARBA" id="ARBA00049006"/>
    </source>
</evidence>
<dbReference type="GO" id="GO:0008888">
    <property type="term" value="F:glycerol dehydrogenase (NAD+) activity"/>
    <property type="evidence" value="ECO:0007669"/>
    <property type="project" value="UniProtKB-EC"/>
</dbReference>
<dbReference type="RefSeq" id="WP_095121654.1">
    <property type="nucleotide sequence ID" value="NZ_LT906454.1"/>
</dbReference>
<feature type="binding site" evidence="8">
    <location>
        <position position="261"/>
    </location>
    <ligand>
        <name>glycerol</name>
        <dbReference type="ChEBI" id="CHEBI:17754"/>
    </ligand>
</feature>
<dbReference type="Proteomes" id="UP000215144">
    <property type="component" value="Chromosome 1"/>
</dbReference>
<comment type="pathway">
    <text evidence="4">Polyol metabolism; glycerol fermentation; glycerone phosphate from glycerol (oxidative route): step 1/2.</text>
</comment>
<evidence type="ECO:0000256" key="5">
    <source>
        <dbReference type="ARBA" id="ARBA00039147"/>
    </source>
</evidence>
<feature type="binding site" evidence="8">
    <location>
        <position position="170"/>
    </location>
    <ligand>
        <name>glycerol</name>
        <dbReference type="ChEBI" id="CHEBI:17754"/>
    </ligand>
</feature>
<evidence type="ECO:0000256" key="4">
    <source>
        <dbReference type="ARBA" id="ARBA00037918"/>
    </source>
</evidence>
<reference evidence="11 12" key="1">
    <citation type="submission" date="2017-06" db="EMBL/GenBank/DDBJ databases">
        <authorList>
            <consortium name="Pathogen Informatics"/>
        </authorList>
    </citation>
    <scope>NUCLEOTIDE SEQUENCE [LARGE SCALE GENOMIC DNA]</scope>
    <source>
        <strain evidence="11 12">NCTC11291</strain>
    </source>
</reference>
<evidence type="ECO:0000256" key="8">
    <source>
        <dbReference type="PIRSR" id="PIRSR000112-1"/>
    </source>
</evidence>
<protein>
    <recommendedName>
        <fullName evidence="6">Glycerol dehydrogenase</fullName>
        <ecNumber evidence="5">1.1.1.6</ecNumber>
    </recommendedName>
</protein>
<dbReference type="EC" id="1.1.1.6" evidence="5"/>
<dbReference type="CDD" id="cd08171">
    <property type="entry name" value="GlyDH-like"/>
    <property type="match status" value="1"/>
</dbReference>
<keyword evidence="2 11" id="KW-0560">Oxidoreductase</keyword>
<dbReference type="SUPFAM" id="SSF56796">
    <property type="entry name" value="Dehydroquinate synthase-like"/>
    <property type="match status" value="1"/>
</dbReference>
<evidence type="ECO:0000256" key="9">
    <source>
        <dbReference type="PIRSR" id="PIRSR000112-3"/>
    </source>
</evidence>
<dbReference type="InterPro" id="IPR001670">
    <property type="entry name" value="ADH_Fe/GldA"/>
</dbReference>
<dbReference type="AlphaFoldDB" id="A0A239WJF2"/>
<feature type="domain" description="Alcohol dehydrogenase iron-type/glycerol dehydrogenase GldA" evidence="10">
    <location>
        <begin position="8"/>
        <end position="141"/>
    </location>
</feature>
<proteinExistence type="predicted"/>
<dbReference type="Pfam" id="PF00465">
    <property type="entry name" value="Fe-ADH"/>
    <property type="match status" value="1"/>
</dbReference>
<dbReference type="KEGG" id="saco:SAME_00342"/>
<dbReference type="PANTHER" id="PTHR43616">
    <property type="entry name" value="GLYCEROL DEHYDROGENASE"/>
    <property type="match status" value="1"/>
</dbReference>
<dbReference type="EMBL" id="LT906454">
    <property type="protein sequence ID" value="SNV34349.1"/>
    <property type="molecule type" value="Genomic_DNA"/>
</dbReference>
<dbReference type="OrthoDB" id="5198708at2"/>
<comment type="catalytic activity">
    <reaction evidence="7">
        <text>glycerol + NAD(+) = dihydroxyacetone + NADH + H(+)</text>
        <dbReference type="Rhea" id="RHEA:13769"/>
        <dbReference type="ChEBI" id="CHEBI:15378"/>
        <dbReference type="ChEBI" id="CHEBI:16016"/>
        <dbReference type="ChEBI" id="CHEBI:17754"/>
        <dbReference type="ChEBI" id="CHEBI:57540"/>
        <dbReference type="ChEBI" id="CHEBI:57945"/>
        <dbReference type="EC" id="1.1.1.6"/>
    </reaction>
</comment>
<evidence type="ECO:0000313" key="12">
    <source>
        <dbReference type="Proteomes" id="UP000215144"/>
    </source>
</evidence>
<accession>A0A239WJF2</accession>
<feature type="binding site" evidence="9">
    <location>
        <position position="125"/>
    </location>
    <ligand>
        <name>NAD(+)</name>
        <dbReference type="ChEBI" id="CHEBI:57540"/>
    </ligand>
</feature>
<feature type="binding site" evidence="9">
    <location>
        <position position="131"/>
    </location>
    <ligand>
        <name>NAD(+)</name>
        <dbReference type="ChEBI" id="CHEBI:57540"/>
    </ligand>
</feature>
<evidence type="ECO:0000256" key="6">
    <source>
        <dbReference type="ARBA" id="ARBA00040132"/>
    </source>
</evidence>
<dbReference type="PANTHER" id="PTHR43616:SF5">
    <property type="entry name" value="GLYCEROL DEHYDROGENASE 1"/>
    <property type="match status" value="1"/>
</dbReference>
<feature type="binding site" evidence="9">
    <location>
        <begin position="116"/>
        <end position="119"/>
    </location>
    <ligand>
        <name>NAD(+)</name>
        <dbReference type="ChEBI" id="CHEBI:57540"/>
    </ligand>
</feature>
<feature type="binding site" evidence="8">
    <location>
        <position position="278"/>
    </location>
    <ligand>
        <name>glycerol</name>
        <dbReference type="ChEBI" id="CHEBI:17754"/>
    </ligand>
</feature>
<keyword evidence="8" id="KW-0862">Zinc</keyword>
<evidence type="ECO:0000256" key="3">
    <source>
        <dbReference type="ARBA" id="ARBA00023027"/>
    </source>
</evidence>
<keyword evidence="3 9" id="KW-0520">NAD</keyword>
<organism evidence="11 12">
    <name type="scientific">Streptococcus acidominimus</name>
    <dbReference type="NCBI Taxonomy" id="1326"/>
    <lineage>
        <taxon>Bacteria</taxon>
        <taxon>Bacillati</taxon>
        <taxon>Bacillota</taxon>
        <taxon>Bacilli</taxon>
        <taxon>Lactobacillales</taxon>
        <taxon>Streptococcaceae</taxon>
        <taxon>Streptococcus</taxon>
    </lineage>
</organism>
<keyword evidence="1 8" id="KW-0479">Metal-binding</keyword>
<name>A0A239WJF2_STRAI</name>
<dbReference type="Gene3D" id="3.40.50.1970">
    <property type="match status" value="1"/>
</dbReference>
<dbReference type="GO" id="GO:0046872">
    <property type="term" value="F:metal ion binding"/>
    <property type="evidence" value="ECO:0007669"/>
    <property type="project" value="UniProtKB-KW"/>
</dbReference>
<gene>
    <name evidence="11" type="primary">gldA</name>
    <name evidence="11" type="ORF">SAMEA4504048_00342</name>
</gene>
<dbReference type="PIRSF" id="PIRSF000112">
    <property type="entry name" value="Glycerol_dehydrogenase"/>
    <property type="match status" value="1"/>
</dbReference>
<evidence type="ECO:0000313" key="11">
    <source>
        <dbReference type="EMBL" id="SNV34349.1"/>
    </source>
</evidence>